<keyword evidence="1" id="KW-0732">Signal</keyword>
<accession>A0A370UBL3</accession>
<sequence>MKTINRLLIMGLMTSSYALSDPIVPKIPSDALGVVQVEQVKIGSLVMLKGMKGTARYVTYDGQGALCEVSPIEFLAGGFSGDRIGIENTADIVMSVYSKSVADHLMNHKEVTSEDYQVALMRTPDSDVVLETGLTLNEGFILHPRSFWSSWWHFDERPLHCTPI</sequence>
<dbReference type="EMBL" id="QKRA01000002">
    <property type="protein sequence ID" value="RDL45139.1"/>
    <property type="molecule type" value="Genomic_DNA"/>
</dbReference>
<evidence type="ECO:0000313" key="2">
    <source>
        <dbReference type="EMBL" id="RDL45139.1"/>
    </source>
</evidence>
<feature type="chain" id="PRO_5016744724" evidence="1">
    <location>
        <begin position="21"/>
        <end position="164"/>
    </location>
</feature>
<reference evidence="2 3" key="1">
    <citation type="submission" date="2018-06" db="EMBL/GenBank/DDBJ databases">
        <title>Marinomonas sp. YLB-05 draft genome sequence.</title>
        <authorList>
            <person name="Yu L."/>
            <person name="Tang X."/>
        </authorList>
    </citation>
    <scope>NUCLEOTIDE SEQUENCE [LARGE SCALE GENOMIC DNA]</scope>
    <source>
        <strain evidence="2 3">YLB-05</strain>
    </source>
</reference>
<dbReference type="OrthoDB" id="6105117at2"/>
<dbReference type="RefSeq" id="WP_115467173.1">
    <property type="nucleotide sequence ID" value="NZ_QKRA01000002.1"/>
</dbReference>
<comment type="caution">
    <text evidence="2">The sequence shown here is derived from an EMBL/GenBank/DDBJ whole genome shotgun (WGS) entry which is preliminary data.</text>
</comment>
<proteinExistence type="predicted"/>
<gene>
    <name evidence="2" type="ORF">DN730_05875</name>
</gene>
<keyword evidence="3" id="KW-1185">Reference proteome</keyword>
<evidence type="ECO:0000313" key="3">
    <source>
        <dbReference type="Proteomes" id="UP000254326"/>
    </source>
</evidence>
<name>A0A370UBL3_9GAMM</name>
<protein>
    <submittedName>
        <fullName evidence="2">Uncharacterized protein</fullName>
    </submittedName>
</protein>
<dbReference type="Proteomes" id="UP000254326">
    <property type="component" value="Unassembled WGS sequence"/>
</dbReference>
<organism evidence="2 3">
    <name type="scientific">Marinomonas piezotolerans</name>
    <dbReference type="NCBI Taxonomy" id="2213058"/>
    <lineage>
        <taxon>Bacteria</taxon>
        <taxon>Pseudomonadati</taxon>
        <taxon>Pseudomonadota</taxon>
        <taxon>Gammaproteobacteria</taxon>
        <taxon>Oceanospirillales</taxon>
        <taxon>Oceanospirillaceae</taxon>
        <taxon>Marinomonas</taxon>
    </lineage>
</organism>
<dbReference type="AlphaFoldDB" id="A0A370UBL3"/>
<feature type="signal peptide" evidence="1">
    <location>
        <begin position="1"/>
        <end position="20"/>
    </location>
</feature>
<evidence type="ECO:0000256" key="1">
    <source>
        <dbReference type="SAM" id="SignalP"/>
    </source>
</evidence>